<evidence type="ECO:0000259" key="11">
    <source>
        <dbReference type="PROSITE" id="PS50026"/>
    </source>
</evidence>
<feature type="region of interest" description="Disordered" evidence="10">
    <location>
        <begin position="1008"/>
        <end position="1044"/>
    </location>
</feature>
<comment type="caution">
    <text evidence="9">Lacks conserved residue(s) required for the propagation of feature annotation.</text>
</comment>
<evidence type="ECO:0000256" key="4">
    <source>
        <dbReference type="ARBA" id="ARBA00022729"/>
    </source>
</evidence>
<comment type="caution">
    <text evidence="12">The sequence shown here is derived from an EMBL/GenBank/DDBJ whole genome shotgun (WGS) entry which is preliminary data.</text>
</comment>
<protein>
    <recommendedName>
        <fullName evidence="11">EGF-like domain-containing protein</fullName>
    </recommendedName>
</protein>
<evidence type="ECO:0000313" key="12">
    <source>
        <dbReference type="EMBL" id="KAK3274507.1"/>
    </source>
</evidence>
<evidence type="ECO:0000256" key="1">
    <source>
        <dbReference type="ARBA" id="ARBA00004370"/>
    </source>
</evidence>
<dbReference type="InterPro" id="IPR049883">
    <property type="entry name" value="NOTCH1_EGF-like"/>
</dbReference>
<reference evidence="12 13" key="1">
    <citation type="journal article" date="2015" name="Genome Biol. Evol.">
        <title>Comparative Genomics of a Bacterivorous Green Alga Reveals Evolutionary Causalities and Consequences of Phago-Mixotrophic Mode of Nutrition.</title>
        <authorList>
            <person name="Burns J.A."/>
            <person name="Paasch A."/>
            <person name="Narechania A."/>
            <person name="Kim E."/>
        </authorList>
    </citation>
    <scope>NUCLEOTIDE SEQUENCE [LARGE SCALE GENOMIC DNA]</scope>
    <source>
        <strain evidence="12 13">PLY_AMNH</strain>
    </source>
</reference>
<dbReference type="GO" id="GO:0005886">
    <property type="term" value="C:plasma membrane"/>
    <property type="evidence" value="ECO:0007669"/>
    <property type="project" value="TreeGrafter"/>
</dbReference>
<dbReference type="Proteomes" id="UP001190700">
    <property type="component" value="Unassembled WGS sequence"/>
</dbReference>
<dbReference type="PROSITE" id="PS50026">
    <property type="entry name" value="EGF_3"/>
    <property type="match status" value="1"/>
</dbReference>
<gene>
    <name evidence="12" type="ORF">CYMTET_17317</name>
</gene>
<keyword evidence="2 9" id="KW-0245">EGF-like domain</keyword>
<keyword evidence="13" id="KW-1185">Reference proteome</keyword>
<keyword evidence="3" id="KW-0812">Transmembrane</keyword>
<comment type="subcellular location">
    <subcellularLocation>
        <location evidence="1">Membrane</location>
    </subcellularLocation>
</comment>
<evidence type="ECO:0000256" key="9">
    <source>
        <dbReference type="PROSITE-ProRule" id="PRU00076"/>
    </source>
</evidence>
<evidence type="ECO:0000256" key="8">
    <source>
        <dbReference type="ARBA" id="ARBA00023157"/>
    </source>
</evidence>
<keyword evidence="7" id="KW-0472">Membrane</keyword>
<organism evidence="12 13">
    <name type="scientific">Cymbomonas tetramitiformis</name>
    <dbReference type="NCBI Taxonomy" id="36881"/>
    <lineage>
        <taxon>Eukaryota</taxon>
        <taxon>Viridiplantae</taxon>
        <taxon>Chlorophyta</taxon>
        <taxon>Pyramimonadophyceae</taxon>
        <taxon>Pyramimonadales</taxon>
        <taxon>Pyramimonadaceae</taxon>
        <taxon>Cymbomonas</taxon>
    </lineage>
</organism>
<dbReference type="InterPro" id="IPR000742">
    <property type="entry name" value="EGF"/>
</dbReference>
<dbReference type="CDD" id="cd00054">
    <property type="entry name" value="EGF_CA"/>
    <property type="match status" value="1"/>
</dbReference>
<dbReference type="InterPro" id="IPR018097">
    <property type="entry name" value="EGF_Ca-bd_CS"/>
</dbReference>
<dbReference type="SMART" id="SM00181">
    <property type="entry name" value="EGF"/>
    <property type="match status" value="7"/>
</dbReference>
<evidence type="ECO:0000256" key="6">
    <source>
        <dbReference type="ARBA" id="ARBA00022989"/>
    </source>
</evidence>
<evidence type="ECO:0000256" key="2">
    <source>
        <dbReference type="ARBA" id="ARBA00022536"/>
    </source>
</evidence>
<dbReference type="SMART" id="SM00179">
    <property type="entry name" value="EGF_CA"/>
    <property type="match status" value="4"/>
</dbReference>
<dbReference type="EMBL" id="LGRX02007686">
    <property type="protein sequence ID" value="KAK3274507.1"/>
    <property type="molecule type" value="Genomic_DNA"/>
</dbReference>
<evidence type="ECO:0000256" key="5">
    <source>
        <dbReference type="ARBA" id="ARBA00022737"/>
    </source>
</evidence>
<dbReference type="PROSITE" id="PS01187">
    <property type="entry name" value="EGF_CA"/>
    <property type="match status" value="1"/>
</dbReference>
<dbReference type="PANTHER" id="PTHR46730:SF1">
    <property type="entry name" value="PLAT DOMAIN-CONTAINING PROTEIN"/>
    <property type="match status" value="1"/>
</dbReference>
<keyword evidence="8" id="KW-1015">Disulfide bond</keyword>
<keyword evidence="5" id="KW-0677">Repeat</keyword>
<keyword evidence="4" id="KW-0732">Signal</keyword>
<dbReference type="Pfam" id="PF02010">
    <property type="entry name" value="REJ"/>
    <property type="match status" value="1"/>
</dbReference>
<dbReference type="GO" id="GO:0005509">
    <property type="term" value="F:calcium ion binding"/>
    <property type="evidence" value="ECO:0007669"/>
    <property type="project" value="InterPro"/>
</dbReference>
<dbReference type="PANTHER" id="PTHR46730">
    <property type="entry name" value="POLYCYSTIN-1"/>
    <property type="match status" value="1"/>
</dbReference>
<evidence type="ECO:0000256" key="10">
    <source>
        <dbReference type="SAM" id="MobiDB-lite"/>
    </source>
</evidence>
<sequence>MPVHRFLQVSASGEILAARAVDAGSAKNLVGMNLMAHTNGDDLSVIAGTYKAAITPPPLQYSAFFVATGASNGYQQRDMELVDNFQQWGTFNASTLEDLTLSFADLEITLFDDSTFSNNFSESFASQMAASAAPDVGYTCGSCPEGFVGDGINCEVDQCSSADFGGCDPLVNCTSAPGGGVVCGSCPQGYDGDGTSCEERDECAINNGDCDYRTNCTNTVGGWECGACPAGYLGSGLTGCMQATGSCEVDNGGTGATGCVDEDGCLEMACYPGVHCEDVAAPGTGAACGSCPAGMIGDGVSCSDDPCWYSNGGCDLQVDCTADDTAAMGRVCGSCPEGTADYYEDGTWCREVDGCAQQPCHANVRCTDVAAPGEGYVCGDCPEGLTGDGELCEDVDECADGGVTVCDVLTACVNLPGGFECSDCPQGYMGSGLTGCTPSTDCTDNNGGCDPLTSCFQEEGALTECGECPEGYSGTGSTGCSDADGCKDAPCFVDAYGAATECRDVPAPETGHECGPCPEGYAGNGTVCEACTMEVLIVDSSVVSGVAYSSQEVQIVGKVMDVDPECTNTAGREFEWKGSSSSTGSLELTAETHRAHTLTLQLPADSLTAHVSYTVKLTASMVGAPHTAASADMAFYVDVESLEALITGGGGYLGEDSLLTLDASSSNDPAGDPTPFAFSWQCSQQNGDRCRQRDGTLLPSTLTDAILQIFLQGDADGRSHTFKLTASKGDRSSSLYTTVTVGKGAPPVPAIMPIPGKVNTGAALTMQASVAVGNSSGASSLWWSAYQQTEGAEGDIVDLLADAGVLASESRSGSTLVLHPNALAENTTYVFELEAVSQEDGSVGRSSAKVVTNTPPSGGQLLVTPTTGTVLQTEYTVNTSGWEDTDLPLFSSFSYRVIGDDTRAGVILSAVGPQQVLTLKMPESGLEEFGSVVEVAAHVEDRYGCKANPVLFNITVMAVEFTSDSEMHDFVDSTVSESETLLSNGQAADALNSITGSISILADEEIGRRRRHRRAETRQASSEDVEEESSLDSAQTQRTQRESMSAMIRSAHQMLPLSTTVQTWVASTALELVHCPPEETSTALRQNVLQVYNSILEASVMESGVPLNEEVAGQILMGLSNITEGLETDGAVMEAFGVLQDTSAALRRTLSAGQQPTLVTSEHHSMRIQRDSLAAVGGTYDRLLETSLATPGGQPPTNVNFPVAILQNVLDQTSDEQVDTELLITTTDPHVAHNSSCGGSQQEGCHRLCSPLTTISMLTTNGTELSFTALTDPVILNFTIDTEKLHKHLALKNSSESIVEPLHCTFWDPAFEQYSSDGCVSLPNPAPPNSTLYWNEEAWEAIGVDDDSSIDLEDSWGLQHAYLMEGCNERNNWENSSGLENTSEDATSSRQYDNDGGKIVLVISVVMAQMVL</sequence>
<dbReference type="Pfam" id="PF07645">
    <property type="entry name" value="EGF_CA"/>
    <property type="match status" value="2"/>
</dbReference>
<feature type="domain" description="EGF-like" evidence="11">
    <location>
        <begin position="351"/>
        <end position="393"/>
    </location>
</feature>
<dbReference type="InterPro" id="IPR002859">
    <property type="entry name" value="PKD/REJ-like"/>
</dbReference>
<accession>A0AAE0GAD4</accession>
<evidence type="ECO:0000256" key="3">
    <source>
        <dbReference type="ARBA" id="ARBA00022692"/>
    </source>
</evidence>
<dbReference type="FunFam" id="2.10.25.10:FF:000038">
    <property type="entry name" value="Fibrillin 2"/>
    <property type="match status" value="1"/>
</dbReference>
<evidence type="ECO:0000313" key="13">
    <source>
        <dbReference type="Proteomes" id="UP001190700"/>
    </source>
</evidence>
<name>A0AAE0GAD4_9CHLO</name>
<dbReference type="Gene3D" id="2.10.25.10">
    <property type="entry name" value="Laminin"/>
    <property type="match status" value="4"/>
</dbReference>
<dbReference type="GO" id="GO:0005261">
    <property type="term" value="F:monoatomic cation channel activity"/>
    <property type="evidence" value="ECO:0007669"/>
    <property type="project" value="TreeGrafter"/>
</dbReference>
<dbReference type="GO" id="GO:0006816">
    <property type="term" value="P:calcium ion transport"/>
    <property type="evidence" value="ECO:0007669"/>
    <property type="project" value="TreeGrafter"/>
</dbReference>
<keyword evidence="6" id="KW-1133">Transmembrane helix</keyword>
<proteinExistence type="predicted"/>
<evidence type="ECO:0000256" key="7">
    <source>
        <dbReference type="ARBA" id="ARBA00023136"/>
    </source>
</evidence>
<dbReference type="InterPro" id="IPR001881">
    <property type="entry name" value="EGF-like_Ca-bd_dom"/>
</dbReference>